<name>A0A179F0N7_METCM</name>
<dbReference type="KEGG" id="pchm:VFPPC_11512"/>
<dbReference type="Proteomes" id="UP000078397">
    <property type="component" value="Unassembled WGS sequence"/>
</dbReference>
<feature type="compositionally biased region" description="Polar residues" evidence="1">
    <location>
        <begin position="143"/>
        <end position="170"/>
    </location>
</feature>
<feature type="compositionally biased region" description="Basic and acidic residues" evidence="1">
    <location>
        <begin position="130"/>
        <end position="142"/>
    </location>
</feature>
<dbReference type="EMBL" id="LSBJ02000012">
    <property type="protein sequence ID" value="OAQ59014.1"/>
    <property type="molecule type" value="Genomic_DNA"/>
</dbReference>
<organism evidence="2 3">
    <name type="scientific">Pochonia chlamydosporia 170</name>
    <dbReference type="NCBI Taxonomy" id="1380566"/>
    <lineage>
        <taxon>Eukaryota</taxon>
        <taxon>Fungi</taxon>
        <taxon>Dikarya</taxon>
        <taxon>Ascomycota</taxon>
        <taxon>Pezizomycotina</taxon>
        <taxon>Sordariomycetes</taxon>
        <taxon>Hypocreomycetidae</taxon>
        <taxon>Hypocreales</taxon>
        <taxon>Clavicipitaceae</taxon>
        <taxon>Pochonia</taxon>
    </lineage>
</organism>
<protein>
    <submittedName>
        <fullName evidence="2">Uncharacterized protein</fullName>
    </submittedName>
</protein>
<sequence length="401" mass="45523">MMDVYCLAVQSKSSFGEFFRREQGVSFSKLTYNPANKWGRRELLGLAVLPQRVRHLPVLSPFVIPWDQQRSIEITNFLKGPDGDYHSRSEHCLVRDPTIGHSLGQTWAALARFTVHEASGRETDDSDVEIEPRQKRPRRDNVQENYVKSDTMQVGSSSPLADGSQETSSSVGYVDRDSHYAWPHTENETLRFFSCLTRHILDYAAPQEDPIVNPVVELCDYVFRMKALTPILKREVSATADRGGLVLKENFDRGFVQTKKYVMIAEGKSEFQCIENGQPFLSDDCLGQMTCQALAARLCDLSEGGEELRDGSVIIAHPTRQYVCFLQFDISEEYLNNFETNFGDDVNPKPYTFMPVYISQWMDMTEESARKSYVETMSGLIARAAQNKLAVDDDDIGSCRR</sequence>
<comment type="caution">
    <text evidence="2">The sequence shown here is derived from an EMBL/GenBank/DDBJ whole genome shotgun (WGS) entry which is preliminary data.</text>
</comment>
<dbReference type="STRING" id="1380566.A0A179F0N7"/>
<dbReference type="RefSeq" id="XP_018137094.1">
    <property type="nucleotide sequence ID" value="XM_018289676.1"/>
</dbReference>
<evidence type="ECO:0000313" key="2">
    <source>
        <dbReference type="EMBL" id="OAQ59014.1"/>
    </source>
</evidence>
<dbReference type="AlphaFoldDB" id="A0A179F0N7"/>
<reference evidence="2 3" key="1">
    <citation type="journal article" date="2016" name="PLoS Pathog.">
        <title>Biosynthesis of antibiotic leucinostatins in bio-control fungus Purpureocillium lilacinum and their inhibition on phytophthora revealed by genome mining.</title>
        <authorList>
            <person name="Wang G."/>
            <person name="Liu Z."/>
            <person name="Lin R."/>
            <person name="Li E."/>
            <person name="Mao Z."/>
            <person name="Ling J."/>
            <person name="Yang Y."/>
            <person name="Yin W.B."/>
            <person name="Xie B."/>
        </authorList>
    </citation>
    <scope>NUCLEOTIDE SEQUENCE [LARGE SCALE GENOMIC DNA]</scope>
    <source>
        <strain evidence="2">170</strain>
    </source>
</reference>
<gene>
    <name evidence="2" type="ORF">VFPPC_11512</name>
</gene>
<feature type="region of interest" description="Disordered" evidence="1">
    <location>
        <begin position="118"/>
        <end position="170"/>
    </location>
</feature>
<dbReference type="GeneID" id="28853670"/>
<evidence type="ECO:0000313" key="3">
    <source>
        <dbReference type="Proteomes" id="UP000078397"/>
    </source>
</evidence>
<evidence type="ECO:0000256" key="1">
    <source>
        <dbReference type="SAM" id="MobiDB-lite"/>
    </source>
</evidence>
<accession>A0A179F0N7</accession>
<dbReference type="OrthoDB" id="4646997at2759"/>
<keyword evidence="3" id="KW-1185">Reference proteome</keyword>
<proteinExistence type="predicted"/>